<dbReference type="RefSeq" id="WP_398169712.1">
    <property type="nucleotide sequence ID" value="NZ_CP108188.1"/>
</dbReference>
<dbReference type="Proteomes" id="UP001622594">
    <property type="component" value="Chromosome"/>
</dbReference>
<dbReference type="InterPro" id="IPR058684">
    <property type="entry name" value="YopA_M"/>
</dbReference>
<gene>
    <name evidence="2" type="ORF">OG814_00130</name>
    <name evidence="3" type="ORF">OG814_41200</name>
</gene>
<evidence type="ECO:0000313" key="4">
    <source>
        <dbReference type="Proteomes" id="UP001622594"/>
    </source>
</evidence>
<accession>A0ABZ1L2E8</accession>
<sequence>MAEPEPNANIQITYEDDGRRVVTWNRYRPDGSAESVSHRFPDMVSHHYAPGGVGEDLRLYSGGFIDGRGKYFEGDVSIVWTPSPRVHVSGTRELTEDDLGDLFAVPSGPGIWSEVPEVLVEQPDNLVPPQPDETYEPAEPPAVSHESIADRVVGELGDRSMDLDSVTFLIPNGWDAGDGSRICSPHNLLQPWPGRMTTSGDGWTATFDCVRAMDHKAWRALRDSAGARFTHIGQLTRTDGSTFTGEEALQVLERIRLGLMLGLGRRTSCFLPVGYRNGQPVWASWRTLPVDPYTRMHSHWLSWETASAQLGDILAKVLDFTGDGARKEALTHALAYYVTTNTGIDSALGLGLAVSGLQLLSYFHFVTEGSYSSATWKVAHTNTEAEVRELLDAMNVSMPVPGHFINLAAVQARTDGGQRDALGTVICMRNHIVHPVRGRPGNHKIREWAEAGILANYWLGLALLHLVSYQGDIRAALADGVHHDGDDLLPVPWAPAAIGTTWSAGG</sequence>
<protein>
    <recommendedName>
        <fullName evidence="1">YopA central domain-containing protein</fullName>
    </recommendedName>
</protein>
<reference evidence="2 4" key="1">
    <citation type="submission" date="2022-10" db="EMBL/GenBank/DDBJ databases">
        <title>The complete genomes of actinobacterial strains from the NBC collection.</title>
        <authorList>
            <person name="Joergensen T.S."/>
            <person name="Alvarez Arevalo M."/>
            <person name="Sterndorff E.B."/>
            <person name="Faurdal D."/>
            <person name="Vuksanovic O."/>
            <person name="Mourched A.-S."/>
            <person name="Charusanti P."/>
            <person name="Shaw S."/>
            <person name="Blin K."/>
            <person name="Weber T."/>
        </authorList>
    </citation>
    <scope>NUCLEOTIDE SEQUENCE [LARGE SCALE GENOMIC DNA]</scope>
    <source>
        <strain evidence="2 4">NBC_00123</strain>
    </source>
</reference>
<dbReference type="EMBL" id="CP108188">
    <property type="protein sequence ID" value="WTR75222.1"/>
    <property type="molecule type" value="Genomic_DNA"/>
</dbReference>
<organism evidence="2 4">
    <name type="scientific">Streptomyces zaomyceticus</name>
    <dbReference type="NCBI Taxonomy" id="68286"/>
    <lineage>
        <taxon>Bacteria</taxon>
        <taxon>Bacillati</taxon>
        <taxon>Actinomycetota</taxon>
        <taxon>Actinomycetes</taxon>
        <taxon>Kitasatosporales</taxon>
        <taxon>Streptomycetaceae</taxon>
        <taxon>Streptomyces</taxon>
    </lineage>
</organism>
<feature type="domain" description="YopA central" evidence="1">
    <location>
        <begin position="160"/>
        <end position="294"/>
    </location>
</feature>
<proteinExistence type="predicted"/>
<keyword evidence="4" id="KW-1185">Reference proteome</keyword>
<name>A0ABZ1L2E8_9ACTN</name>
<dbReference type="EMBL" id="CP108188">
    <property type="protein sequence ID" value="WTR67796.1"/>
    <property type="molecule type" value="Genomic_DNA"/>
</dbReference>
<evidence type="ECO:0000313" key="3">
    <source>
        <dbReference type="EMBL" id="WTR75222.1"/>
    </source>
</evidence>
<evidence type="ECO:0000259" key="1">
    <source>
        <dbReference type="Pfam" id="PF26308"/>
    </source>
</evidence>
<evidence type="ECO:0000313" key="2">
    <source>
        <dbReference type="EMBL" id="WTR67796.1"/>
    </source>
</evidence>
<dbReference type="Pfam" id="PF26308">
    <property type="entry name" value="YopA_M"/>
    <property type="match status" value="1"/>
</dbReference>